<dbReference type="EMBL" id="LJQD01000390">
    <property type="protein sequence ID" value="KPW92603.1"/>
    <property type="molecule type" value="Genomic_DNA"/>
</dbReference>
<dbReference type="AlphaFoldDB" id="A0A0P9Q4G7"/>
<comment type="caution">
    <text evidence="1">The sequence shown here is derived from an EMBL/GenBank/DDBJ whole genome shotgun (WGS) entry which is preliminary data.</text>
</comment>
<gene>
    <name evidence="1" type="ORF">ALO79_200246</name>
</gene>
<organism evidence="1 2">
    <name type="scientific">Pseudomonas syringae pv. castaneae</name>
    <dbReference type="NCBI Taxonomy" id="264450"/>
    <lineage>
        <taxon>Bacteria</taxon>
        <taxon>Pseudomonadati</taxon>
        <taxon>Pseudomonadota</taxon>
        <taxon>Gammaproteobacteria</taxon>
        <taxon>Pseudomonadales</taxon>
        <taxon>Pseudomonadaceae</taxon>
        <taxon>Pseudomonas</taxon>
        <taxon>Pseudomonas syringae</taxon>
    </lineage>
</organism>
<evidence type="ECO:0000313" key="1">
    <source>
        <dbReference type="EMBL" id="KPW92603.1"/>
    </source>
</evidence>
<reference evidence="1 2" key="1">
    <citation type="submission" date="2015-09" db="EMBL/GenBank/DDBJ databases">
        <title>Genome announcement of multiple Pseudomonas syringae strains.</title>
        <authorList>
            <person name="Thakur S."/>
            <person name="Wang P.W."/>
            <person name="Gong Y."/>
            <person name="Weir B.S."/>
            <person name="Guttman D.S."/>
        </authorList>
    </citation>
    <scope>NUCLEOTIDE SEQUENCE [LARGE SCALE GENOMIC DNA]</scope>
    <source>
        <strain evidence="1 2">ICMP9419</strain>
    </source>
</reference>
<dbReference type="Proteomes" id="UP000050381">
    <property type="component" value="Unassembled WGS sequence"/>
</dbReference>
<protein>
    <submittedName>
        <fullName evidence="1">Uncharacterized protein</fullName>
    </submittedName>
</protein>
<proteinExistence type="predicted"/>
<evidence type="ECO:0000313" key="2">
    <source>
        <dbReference type="Proteomes" id="UP000050381"/>
    </source>
</evidence>
<name>A0A0P9Q4G7_PSESX</name>
<accession>A0A0P9Q4G7</accession>
<sequence length="87" mass="9772">MKVLSALVSARFTKPAYWALTRSLGTDSWFSSTSQRSLCLRTITSGTTYSGSVASIWEPGRGLRLWTSSITWRSSSSLSFMRRISWL</sequence>